<protein>
    <submittedName>
        <fullName evidence="1">SCO1664 family protein</fullName>
    </submittedName>
</protein>
<dbReference type="RefSeq" id="WP_406833234.1">
    <property type="nucleotide sequence ID" value="NZ_CP157483.1"/>
</dbReference>
<name>A0AAU7JZS8_9MICO</name>
<evidence type="ECO:0000313" key="1">
    <source>
        <dbReference type="EMBL" id="XBO45745.1"/>
    </source>
</evidence>
<proteinExistence type="predicted"/>
<gene>
    <name evidence="1" type="ORF">ABEG17_18185</name>
</gene>
<organism evidence="1">
    <name type="scientific">Pedococcus sp. KACC 23699</name>
    <dbReference type="NCBI Taxonomy" id="3149228"/>
    <lineage>
        <taxon>Bacteria</taxon>
        <taxon>Bacillati</taxon>
        <taxon>Actinomycetota</taxon>
        <taxon>Actinomycetes</taxon>
        <taxon>Micrococcales</taxon>
        <taxon>Intrasporangiaceae</taxon>
        <taxon>Pedococcus</taxon>
    </lineage>
</organism>
<sequence length="278" mass="30019">MSPRERLQALSPSQPAEAVLLDVLSREDLEVVGRIADASNFAVLVRVGEDGPYAIYKPVQGERPLWDFPDGTLAGREVACYLISAAGGWDVVPPTVLRSGPQGLGSVQAWVGDPGDEPKHPVDVVAPGKVPSGWLPVLRGENELGEPVVVVHEDSAPARSVAAFDALVNNSDRKGSHLVRDGDRLRGFDHGVSLHMEPKLRTVLWGFAGDPLPDAELARIAAVCDLLEDEESELRVDLDALLTINEVAALLRRGRRLLDRAAYPMPSGQWPAIPWPPL</sequence>
<dbReference type="NCBIfam" id="TIGR03843">
    <property type="entry name" value="SCO1664 family protein"/>
    <property type="match status" value="1"/>
</dbReference>
<reference evidence="1" key="1">
    <citation type="submission" date="2024-05" db="EMBL/GenBank/DDBJ databases">
        <authorList>
            <person name="Kim S."/>
            <person name="Heo J."/>
            <person name="Choi H."/>
            <person name="Choi Y."/>
            <person name="Kwon S.-W."/>
            <person name="Kim Y."/>
        </authorList>
    </citation>
    <scope>NUCLEOTIDE SEQUENCE</scope>
    <source>
        <strain evidence="1">KACC 23699</strain>
    </source>
</reference>
<dbReference type="EMBL" id="CP157483">
    <property type="protein sequence ID" value="XBO45745.1"/>
    <property type="molecule type" value="Genomic_DNA"/>
</dbReference>
<accession>A0AAU7JZS8</accession>
<dbReference type="InterPro" id="IPR022292">
    <property type="entry name" value="CHP03843"/>
</dbReference>
<dbReference type="AlphaFoldDB" id="A0AAU7JZS8"/>